<dbReference type="Proteomes" id="UP000094569">
    <property type="component" value="Unassembled WGS sequence"/>
</dbReference>
<organism evidence="7 8">
    <name type="scientific">Aspergillus cristatus</name>
    <name type="common">Chinese Fuzhuan brick tea-fermentation fungus</name>
    <name type="synonym">Eurotium cristatum</name>
    <dbReference type="NCBI Taxonomy" id="573508"/>
    <lineage>
        <taxon>Eukaryota</taxon>
        <taxon>Fungi</taxon>
        <taxon>Dikarya</taxon>
        <taxon>Ascomycota</taxon>
        <taxon>Pezizomycotina</taxon>
        <taxon>Eurotiomycetes</taxon>
        <taxon>Eurotiomycetidae</taxon>
        <taxon>Eurotiales</taxon>
        <taxon>Aspergillaceae</taxon>
        <taxon>Aspergillus</taxon>
        <taxon>Aspergillus subgen. Aspergillus</taxon>
    </lineage>
</organism>
<evidence type="ECO:0008006" key="9">
    <source>
        <dbReference type="Google" id="ProtNLM"/>
    </source>
</evidence>
<evidence type="ECO:0000313" key="8">
    <source>
        <dbReference type="Proteomes" id="UP000094569"/>
    </source>
</evidence>
<feature type="transmembrane region" description="Helical" evidence="6">
    <location>
        <begin position="47"/>
        <end position="68"/>
    </location>
</feature>
<feature type="transmembrane region" description="Helical" evidence="6">
    <location>
        <begin position="201"/>
        <end position="221"/>
    </location>
</feature>
<accession>A0A1E3BFJ8</accession>
<gene>
    <name evidence="7" type="ORF">SI65_04695</name>
</gene>
<dbReference type="AlphaFoldDB" id="A0A1E3BFJ8"/>
<evidence type="ECO:0000256" key="1">
    <source>
        <dbReference type="ARBA" id="ARBA00004141"/>
    </source>
</evidence>
<feature type="transmembrane region" description="Helical" evidence="6">
    <location>
        <begin position="484"/>
        <end position="505"/>
    </location>
</feature>
<dbReference type="PIRSF" id="PIRSF006060">
    <property type="entry name" value="AA_transporter"/>
    <property type="match status" value="1"/>
</dbReference>
<evidence type="ECO:0000256" key="6">
    <source>
        <dbReference type="SAM" id="Phobius"/>
    </source>
</evidence>
<keyword evidence="2" id="KW-0813">Transport</keyword>
<feature type="transmembrane region" description="Helical" evidence="6">
    <location>
        <begin position="415"/>
        <end position="436"/>
    </location>
</feature>
<evidence type="ECO:0000256" key="2">
    <source>
        <dbReference type="ARBA" id="ARBA00022448"/>
    </source>
</evidence>
<dbReference type="STRING" id="573508.A0A1E3BFJ8"/>
<comment type="caution">
    <text evidence="7">The sequence shown here is derived from an EMBL/GenBank/DDBJ whole genome shotgun (WGS) entry which is preliminary data.</text>
</comment>
<keyword evidence="5 6" id="KW-0472">Membrane</keyword>
<evidence type="ECO:0000313" key="7">
    <source>
        <dbReference type="EMBL" id="ODM19709.1"/>
    </source>
</evidence>
<dbReference type="OrthoDB" id="3900342at2759"/>
<evidence type="ECO:0000256" key="5">
    <source>
        <dbReference type="ARBA" id="ARBA00023136"/>
    </source>
</evidence>
<keyword evidence="3 6" id="KW-0812">Transmembrane</keyword>
<protein>
    <recommendedName>
        <fullName evidence="9">GABA-specific permease</fullName>
    </recommendedName>
</protein>
<dbReference type="VEuPathDB" id="FungiDB:SI65_04695"/>
<feature type="transmembrane region" description="Helical" evidence="6">
    <location>
        <begin position="283"/>
        <end position="303"/>
    </location>
</feature>
<dbReference type="EMBL" id="JXNT01000004">
    <property type="protein sequence ID" value="ODM19709.1"/>
    <property type="molecule type" value="Genomic_DNA"/>
</dbReference>
<keyword evidence="4 6" id="KW-1133">Transmembrane helix</keyword>
<comment type="subcellular location">
    <subcellularLocation>
        <location evidence="1">Membrane</location>
        <topology evidence="1">Multi-pass membrane protein</topology>
    </subcellularLocation>
</comment>
<dbReference type="PANTHER" id="PTHR45649">
    <property type="entry name" value="AMINO-ACID PERMEASE BAT1"/>
    <property type="match status" value="1"/>
</dbReference>
<dbReference type="GO" id="GO:0016020">
    <property type="term" value="C:membrane"/>
    <property type="evidence" value="ECO:0007669"/>
    <property type="project" value="UniProtKB-SubCell"/>
</dbReference>
<evidence type="ECO:0000256" key="4">
    <source>
        <dbReference type="ARBA" id="ARBA00022989"/>
    </source>
</evidence>
<name>A0A1E3BFJ8_ASPCR</name>
<feature type="transmembrane region" description="Helical" evidence="6">
    <location>
        <begin position="334"/>
        <end position="355"/>
    </location>
</feature>
<feature type="transmembrane region" description="Helical" evidence="6">
    <location>
        <begin position="389"/>
        <end position="409"/>
    </location>
</feature>
<feature type="transmembrane region" description="Helical" evidence="6">
    <location>
        <begin position="80"/>
        <end position="113"/>
    </location>
</feature>
<dbReference type="GO" id="GO:0022857">
    <property type="term" value="F:transmembrane transporter activity"/>
    <property type="evidence" value="ECO:0007669"/>
    <property type="project" value="InterPro"/>
</dbReference>
<dbReference type="Gene3D" id="1.20.1740.10">
    <property type="entry name" value="Amino acid/polyamine transporter I"/>
    <property type="match status" value="1"/>
</dbReference>
<sequence length="536" mass="57769">MPTVTDMQAAVAANTGADDASLASSGDMELLAKMGYKQELKRQYSTVQIFAVAFSIMSLVPSIASTILFSLPAGPAGMVWGWLTASIFILCVGLALSDLASAMPTAGGLYWWTHYFAGNKWKRPLSFMVGYSNTLGLIGGICSVDYTLSTMILACVSIARDGNWSASNGVIYGAYVGLIVVHGICTVYLGRMMPNIQNFCIFMNVALIVATVIALPVGKVTRGESLNEGSWVFGHVENQTTWPTGWCFILAFLAPIWSIGFFDSCIHMSEEALHAAKAVPIGIMLSSGSACVLGFLILAIIAACMNPDVSATINSVYGQPMAQIYYDALGKKGALGFMSVLIVAQFLIGLSLITAASRQVWAFSRDGALPFSNVWRHVSRRIRYQPVNAIIGLIVVSIIFGLLCLINSVAANALFSLFVASNYVAWGVPIMCRLVWGKDRFQPGEFYMGFLSKPIAIVAVVWLLFGLVLSMFPSDGPNPSPDSMNYTIVLNGFVWLASATYYILFARKWYTGPKMTVEAHGGSPRSASGEDNDTKA</sequence>
<dbReference type="Pfam" id="PF13520">
    <property type="entry name" value="AA_permease_2"/>
    <property type="match status" value="1"/>
</dbReference>
<feature type="transmembrane region" description="Helical" evidence="6">
    <location>
        <begin position="171"/>
        <end position="189"/>
    </location>
</feature>
<feature type="transmembrane region" description="Helical" evidence="6">
    <location>
        <begin position="241"/>
        <end position="262"/>
    </location>
</feature>
<evidence type="ECO:0000256" key="3">
    <source>
        <dbReference type="ARBA" id="ARBA00022692"/>
    </source>
</evidence>
<dbReference type="InterPro" id="IPR002293">
    <property type="entry name" value="AA/rel_permease1"/>
</dbReference>
<proteinExistence type="predicted"/>
<keyword evidence="8" id="KW-1185">Reference proteome</keyword>
<feature type="transmembrane region" description="Helical" evidence="6">
    <location>
        <begin position="134"/>
        <end position="159"/>
    </location>
</feature>
<dbReference type="PANTHER" id="PTHR45649:SF6">
    <property type="entry name" value="GABA-SPECIFIC PERMEASE"/>
    <property type="match status" value="1"/>
</dbReference>
<feature type="transmembrane region" description="Helical" evidence="6">
    <location>
        <begin position="448"/>
        <end position="472"/>
    </location>
</feature>
<reference evidence="7 8" key="1">
    <citation type="journal article" date="2016" name="BMC Genomics">
        <title>Comparative genomic and transcriptomic analyses of the Fuzhuan brick tea-fermentation fungus Aspergillus cristatus.</title>
        <authorList>
            <person name="Ge Y."/>
            <person name="Wang Y."/>
            <person name="Liu Y."/>
            <person name="Tan Y."/>
            <person name="Ren X."/>
            <person name="Zhang X."/>
            <person name="Hyde K.D."/>
            <person name="Liu Y."/>
            <person name="Liu Z."/>
        </authorList>
    </citation>
    <scope>NUCLEOTIDE SEQUENCE [LARGE SCALE GENOMIC DNA]</scope>
    <source>
        <strain evidence="7 8">GZAAS20.1005</strain>
    </source>
</reference>